<proteinExistence type="predicted"/>
<gene>
    <name evidence="7" type="primary">AUGUSTUS-3.0.2_34019</name>
    <name evidence="7" type="ORF">TcasGA2_TC034019</name>
</gene>
<dbReference type="STRING" id="7070.A0A139WDP5"/>
<sequence length="574" mass="67397">MSENFDPPPKLPDREDANAPQPGDTPNERRTSDEKRRVKVSLPEIELNQAFKEEKPDDYLSLKSVSLSSIWSILKKDAERTIKEETEIDRDLLFASAGSEKSAESSRKTVSPPRSIRSEHVSGPEMSDVYEQPMEHDDISYAIPEDFITKTRRSTVSSSIHFVSDDFVKCVKSLDMATIAEEDETREFGDEDIEDIAIDRKLYSELYTIFEIRRYKEKLINNYLQARLAKYYMRRKMFYVLREMTPKVDEVIAKYHKDLESLEHLCDSAERDKALNNEEIKNLTLKRDAKVVDLETLFKNLIHMEQEFAKTLTLEKTGRTNVDKMTERFVRRQKNQTNLLIKLRMSYINLRNRFNEKMTTYENLDSLGPGYGIMDYVQLKADNRKLYDILEEKEAELTKLRLACKDTIQVLAHNREKSQVVNLDIEKLKEELQVTETELNDAREQLNYLKRERDNYRKIIKNIRLEYGLLTNPKLLRDMESAINEIDVLKDDIERTKNKYFLKRKQTEAVRRNMELYLAERKREEGRRLKILESVSSLEIKKKPTLVKKKSEPGMGFGSKKSVSIVDLPKRKKD</sequence>
<evidence type="ECO:0000313" key="8">
    <source>
        <dbReference type="Proteomes" id="UP000007266"/>
    </source>
</evidence>
<name>A0A139WDP5_TRICA</name>
<feature type="compositionally biased region" description="Pro residues" evidence="5">
    <location>
        <begin position="1"/>
        <end position="10"/>
    </location>
</feature>
<dbReference type="PANTHER" id="PTHR15654:SF1">
    <property type="entry name" value="COILED-COIL DOMAIN-CONTAINING PROTEIN 96"/>
    <property type="match status" value="1"/>
</dbReference>
<feature type="compositionally biased region" description="Basic and acidic residues" evidence="5">
    <location>
        <begin position="26"/>
        <end position="36"/>
    </location>
</feature>
<keyword evidence="2 4" id="KW-0175">Coiled coil</keyword>
<dbReference type="EMBL" id="KQ971358">
    <property type="protein sequence ID" value="KYB25987.1"/>
    <property type="molecule type" value="Genomic_DNA"/>
</dbReference>
<feature type="region of interest" description="Disordered" evidence="5">
    <location>
        <begin position="547"/>
        <end position="574"/>
    </location>
</feature>
<dbReference type="GO" id="GO:0005930">
    <property type="term" value="C:axoneme"/>
    <property type="evidence" value="ECO:0000318"/>
    <property type="project" value="GO_Central"/>
</dbReference>
<evidence type="ECO:0000313" key="7">
    <source>
        <dbReference type="EMBL" id="KYB25987.1"/>
    </source>
</evidence>
<feature type="region of interest" description="Disordered" evidence="5">
    <location>
        <begin position="1"/>
        <end position="42"/>
    </location>
</feature>
<dbReference type="OrthoDB" id="10254794at2759"/>
<dbReference type="InterPro" id="IPR025254">
    <property type="entry name" value="CCDC113/CCDC96_CC"/>
</dbReference>
<reference evidence="7 8" key="1">
    <citation type="journal article" date="2008" name="Nature">
        <title>The genome of the model beetle and pest Tribolium castaneum.</title>
        <authorList>
            <consortium name="Tribolium Genome Sequencing Consortium"/>
            <person name="Richards S."/>
            <person name="Gibbs R.A."/>
            <person name="Weinstock G.M."/>
            <person name="Brown S.J."/>
            <person name="Denell R."/>
            <person name="Beeman R.W."/>
            <person name="Gibbs R."/>
            <person name="Beeman R.W."/>
            <person name="Brown S.J."/>
            <person name="Bucher G."/>
            <person name="Friedrich M."/>
            <person name="Grimmelikhuijzen C.J."/>
            <person name="Klingler M."/>
            <person name="Lorenzen M."/>
            <person name="Richards S."/>
            <person name="Roth S."/>
            <person name="Schroder R."/>
            <person name="Tautz D."/>
            <person name="Zdobnov E.M."/>
            <person name="Muzny D."/>
            <person name="Gibbs R.A."/>
            <person name="Weinstock G.M."/>
            <person name="Attaway T."/>
            <person name="Bell S."/>
            <person name="Buhay C.J."/>
            <person name="Chandrabose M.N."/>
            <person name="Chavez D."/>
            <person name="Clerk-Blankenburg K.P."/>
            <person name="Cree A."/>
            <person name="Dao M."/>
            <person name="Davis C."/>
            <person name="Chacko J."/>
            <person name="Dinh H."/>
            <person name="Dugan-Rocha S."/>
            <person name="Fowler G."/>
            <person name="Garner T.T."/>
            <person name="Garnes J."/>
            <person name="Gnirke A."/>
            <person name="Hawes A."/>
            <person name="Hernandez J."/>
            <person name="Hines S."/>
            <person name="Holder M."/>
            <person name="Hume J."/>
            <person name="Jhangiani S.N."/>
            <person name="Joshi V."/>
            <person name="Khan Z.M."/>
            <person name="Jackson L."/>
            <person name="Kovar C."/>
            <person name="Kowis A."/>
            <person name="Lee S."/>
            <person name="Lewis L.R."/>
            <person name="Margolis J."/>
            <person name="Morgan M."/>
            <person name="Nazareth L.V."/>
            <person name="Nguyen N."/>
            <person name="Okwuonu G."/>
            <person name="Parker D."/>
            <person name="Richards S."/>
            <person name="Ruiz S.J."/>
            <person name="Santibanez J."/>
            <person name="Savard J."/>
            <person name="Scherer S.E."/>
            <person name="Schneider B."/>
            <person name="Sodergren E."/>
            <person name="Tautz D."/>
            <person name="Vattahil S."/>
            <person name="Villasana D."/>
            <person name="White C.S."/>
            <person name="Wright R."/>
            <person name="Park Y."/>
            <person name="Beeman R.W."/>
            <person name="Lord J."/>
            <person name="Oppert B."/>
            <person name="Lorenzen M."/>
            <person name="Brown S."/>
            <person name="Wang L."/>
            <person name="Savard J."/>
            <person name="Tautz D."/>
            <person name="Richards S."/>
            <person name="Weinstock G."/>
            <person name="Gibbs R.A."/>
            <person name="Liu Y."/>
            <person name="Worley K."/>
            <person name="Weinstock G."/>
            <person name="Elsik C.G."/>
            <person name="Reese J.T."/>
            <person name="Elhaik E."/>
            <person name="Landan G."/>
            <person name="Graur D."/>
            <person name="Arensburger P."/>
            <person name="Atkinson P."/>
            <person name="Beeman R.W."/>
            <person name="Beidler J."/>
            <person name="Brown S.J."/>
            <person name="Demuth J.P."/>
            <person name="Drury D.W."/>
            <person name="Du Y.Z."/>
            <person name="Fujiwara H."/>
            <person name="Lorenzen M."/>
            <person name="Maselli V."/>
            <person name="Osanai M."/>
            <person name="Park Y."/>
            <person name="Robertson H.M."/>
            <person name="Tu Z."/>
            <person name="Wang J.J."/>
            <person name="Wang S."/>
            <person name="Richards S."/>
            <person name="Song H."/>
            <person name="Zhang L."/>
            <person name="Sodergren E."/>
            <person name="Werner D."/>
            <person name="Stanke M."/>
            <person name="Morgenstern B."/>
            <person name="Solovyev V."/>
            <person name="Kosarev P."/>
            <person name="Brown G."/>
            <person name="Chen H.C."/>
            <person name="Ermolaeva O."/>
            <person name="Hlavina W."/>
            <person name="Kapustin Y."/>
            <person name="Kiryutin B."/>
            <person name="Kitts P."/>
            <person name="Maglott D."/>
            <person name="Pruitt K."/>
            <person name="Sapojnikov V."/>
            <person name="Souvorov A."/>
            <person name="Mackey A.J."/>
            <person name="Waterhouse R.M."/>
            <person name="Wyder S."/>
            <person name="Zdobnov E.M."/>
            <person name="Zdobnov E.M."/>
            <person name="Wyder S."/>
            <person name="Kriventseva E.V."/>
            <person name="Kadowaki T."/>
            <person name="Bork P."/>
            <person name="Aranda M."/>
            <person name="Bao R."/>
            <person name="Beermann A."/>
            <person name="Berns N."/>
            <person name="Bolognesi R."/>
            <person name="Bonneton F."/>
            <person name="Bopp D."/>
            <person name="Brown S.J."/>
            <person name="Bucher G."/>
            <person name="Butts T."/>
            <person name="Chaumot A."/>
            <person name="Denell R.E."/>
            <person name="Ferrier D.E."/>
            <person name="Friedrich M."/>
            <person name="Gordon C.M."/>
            <person name="Jindra M."/>
            <person name="Klingler M."/>
            <person name="Lan Q."/>
            <person name="Lattorff H.M."/>
            <person name="Laudet V."/>
            <person name="von Levetsow C."/>
            <person name="Liu Z."/>
            <person name="Lutz R."/>
            <person name="Lynch J.A."/>
            <person name="da Fonseca R.N."/>
            <person name="Posnien N."/>
            <person name="Reuter R."/>
            <person name="Roth S."/>
            <person name="Savard J."/>
            <person name="Schinko J.B."/>
            <person name="Schmitt C."/>
            <person name="Schoppmeier M."/>
            <person name="Schroder R."/>
            <person name="Shippy T.D."/>
            <person name="Simonnet F."/>
            <person name="Marques-Souza H."/>
            <person name="Tautz D."/>
            <person name="Tomoyasu Y."/>
            <person name="Trauner J."/>
            <person name="Van der Zee M."/>
            <person name="Vervoort M."/>
            <person name="Wittkopp N."/>
            <person name="Wimmer E.A."/>
            <person name="Yang X."/>
            <person name="Jones A.K."/>
            <person name="Sattelle D.B."/>
            <person name="Ebert P.R."/>
            <person name="Nelson D."/>
            <person name="Scott J.G."/>
            <person name="Beeman R.W."/>
            <person name="Muthukrishnan S."/>
            <person name="Kramer K.J."/>
            <person name="Arakane Y."/>
            <person name="Beeman R.W."/>
            <person name="Zhu Q."/>
            <person name="Hogenkamp D."/>
            <person name="Dixit R."/>
            <person name="Oppert B."/>
            <person name="Jiang H."/>
            <person name="Zou Z."/>
            <person name="Marshall J."/>
            <person name="Elpidina E."/>
            <person name="Vinokurov K."/>
            <person name="Oppert C."/>
            <person name="Zou Z."/>
            <person name="Evans J."/>
            <person name="Lu Z."/>
            <person name="Zhao P."/>
            <person name="Sumathipala N."/>
            <person name="Altincicek B."/>
            <person name="Vilcinskas A."/>
            <person name="Williams M."/>
            <person name="Hultmark D."/>
            <person name="Hetru C."/>
            <person name="Jiang H."/>
            <person name="Grimmelikhuijzen C.J."/>
            <person name="Hauser F."/>
            <person name="Cazzamali G."/>
            <person name="Williamson M."/>
            <person name="Park Y."/>
            <person name="Li B."/>
            <person name="Tanaka Y."/>
            <person name="Predel R."/>
            <person name="Neupert S."/>
            <person name="Schachtner J."/>
            <person name="Verleyen P."/>
            <person name="Raible F."/>
            <person name="Bork P."/>
            <person name="Friedrich M."/>
            <person name="Walden K.K."/>
            <person name="Robertson H.M."/>
            <person name="Angeli S."/>
            <person name="Foret S."/>
            <person name="Bucher G."/>
            <person name="Schuetz S."/>
            <person name="Maleszka R."/>
            <person name="Wimmer E.A."/>
            <person name="Beeman R.W."/>
            <person name="Lorenzen M."/>
            <person name="Tomoyasu Y."/>
            <person name="Miller S.C."/>
            <person name="Grossmann D."/>
            <person name="Bucher G."/>
        </authorList>
    </citation>
    <scope>NUCLEOTIDE SEQUENCE [LARGE SCALE GENOMIC DNA]</scope>
    <source>
        <strain evidence="7 8">Georgia GA2</strain>
    </source>
</reference>
<dbReference type="PANTHER" id="PTHR15654">
    <property type="entry name" value="COILED-COIL DOMAIN-CONTAINING PROTEIN 113-RELATED"/>
    <property type="match status" value="1"/>
</dbReference>
<dbReference type="InterPro" id="IPR051885">
    <property type="entry name" value="CC_CF"/>
</dbReference>
<dbReference type="KEGG" id="tca:103313910"/>
<evidence type="ECO:0000256" key="5">
    <source>
        <dbReference type="SAM" id="MobiDB-lite"/>
    </source>
</evidence>
<evidence type="ECO:0000256" key="2">
    <source>
        <dbReference type="ARBA" id="ARBA00023054"/>
    </source>
</evidence>
<keyword evidence="8" id="KW-1185">Reference proteome</keyword>
<evidence type="ECO:0000256" key="4">
    <source>
        <dbReference type="SAM" id="Coils"/>
    </source>
</evidence>
<dbReference type="Pfam" id="PF13870">
    <property type="entry name" value="CCDC113_CCDC96_CC"/>
    <property type="match status" value="1"/>
</dbReference>
<evidence type="ECO:0000259" key="6">
    <source>
        <dbReference type="Pfam" id="PF13870"/>
    </source>
</evidence>
<comment type="subcellular location">
    <subcellularLocation>
        <location evidence="1">Cell projection</location>
        <location evidence="1">Cilium</location>
    </subcellularLocation>
</comment>
<protein>
    <recommendedName>
        <fullName evidence="6">CCDC113/CCDC96 coiled-coil domain-containing protein</fullName>
    </recommendedName>
</protein>
<dbReference type="GO" id="GO:0036064">
    <property type="term" value="C:ciliary basal body"/>
    <property type="evidence" value="ECO:0000318"/>
    <property type="project" value="GO_Central"/>
</dbReference>
<evidence type="ECO:0000256" key="3">
    <source>
        <dbReference type="ARBA" id="ARBA00023273"/>
    </source>
</evidence>
<keyword evidence="3" id="KW-0966">Cell projection</keyword>
<feature type="region of interest" description="Disordered" evidence="5">
    <location>
        <begin position="97"/>
        <end position="123"/>
    </location>
</feature>
<dbReference type="Proteomes" id="UP000007266">
    <property type="component" value="Linkage group 8"/>
</dbReference>
<evidence type="ECO:0000256" key="1">
    <source>
        <dbReference type="ARBA" id="ARBA00004138"/>
    </source>
</evidence>
<dbReference type="AlphaFoldDB" id="A0A139WDP5"/>
<feature type="domain" description="CCDC113/CCDC96 coiled-coil" evidence="6">
    <location>
        <begin position="334"/>
        <end position="499"/>
    </location>
</feature>
<dbReference type="InParanoid" id="A0A139WDP5"/>
<accession>A0A139WDP5</accession>
<feature type="coiled-coil region" evidence="4">
    <location>
        <begin position="376"/>
        <end position="499"/>
    </location>
</feature>
<organism evidence="7 8">
    <name type="scientific">Tribolium castaneum</name>
    <name type="common">Red flour beetle</name>
    <dbReference type="NCBI Taxonomy" id="7070"/>
    <lineage>
        <taxon>Eukaryota</taxon>
        <taxon>Metazoa</taxon>
        <taxon>Ecdysozoa</taxon>
        <taxon>Arthropoda</taxon>
        <taxon>Hexapoda</taxon>
        <taxon>Insecta</taxon>
        <taxon>Pterygota</taxon>
        <taxon>Neoptera</taxon>
        <taxon>Endopterygota</taxon>
        <taxon>Coleoptera</taxon>
        <taxon>Polyphaga</taxon>
        <taxon>Cucujiformia</taxon>
        <taxon>Tenebrionidae</taxon>
        <taxon>Tenebrionidae incertae sedis</taxon>
        <taxon>Tribolium</taxon>
    </lineage>
</organism>
<dbReference type="GO" id="GO:0060271">
    <property type="term" value="P:cilium assembly"/>
    <property type="evidence" value="ECO:0000318"/>
    <property type="project" value="GO_Central"/>
</dbReference>
<dbReference type="FunCoup" id="A0A139WDP5">
    <property type="interactions" value="9"/>
</dbReference>
<reference evidence="7 8" key="2">
    <citation type="journal article" date="2010" name="Nucleic Acids Res.">
        <title>BeetleBase in 2010: revisions to provide comprehensive genomic information for Tribolium castaneum.</title>
        <authorList>
            <person name="Kim H.S."/>
            <person name="Murphy T."/>
            <person name="Xia J."/>
            <person name="Caragea D."/>
            <person name="Park Y."/>
            <person name="Beeman R.W."/>
            <person name="Lorenzen M.D."/>
            <person name="Butcher S."/>
            <person name="Manak J.R."/>
            <person name="Brown S.J."/>
        </authorList>
    </citation>
    <scope>GENOME REANNOTATION</scope>
    <source>
        <strain evidence="7 8">Georgia GA2</strain>
    </source>
</reference>
<feature type="coiled-coil region" evidence="4">
    <location>
        <begin position="252"/>
        <end position="286"/>
    </location>
</feature>